<dbReference type="InterPro" id="IPR025836">
    <property type="entry name" value="Zn_knuckle_CX2CX4HX4C"/>
</dbReference>
<evidence type="ECO:0000259" key="1">
    <source>
        <dbReference type="Pfam" id="PF14392"/>
    </source>
</evidence>
<reference evidence="2 3" key="1">
    <citation type="journal article" date="2018" name="Front. Plant Sci.">
        <title>Red Clover (Trifolium pratense) and Zigzag Clover (T. medium) - A Picture of Genomic Similarities and Differences.</title>
        <authorList>
            <person name="Dluhosova J."/>
            <person name="Istvanek J."/>
            <person name="Nedelnik J."/>
            <person name="Repkova J."/>
        </authorList>
    </citation>
    <scope>NUCLEOTIDE SEQUENCE [LARGE SCALE GENOMIC DNA]</scope>
    <source>
        <strain evidence="3">cv. 10/8</strain>
        <tissue evidence="2">Leaf</tissue>
    </source>
</reference>
<dbReference type="Proteomes" id="UP000265520">
    <property type="component" value="Unassembled WGS sequence"/>
</dbReference>
<protein>
    <recommendedName>
        <fullName evidence="1">Zinc knuckle CX2CX4HX4C domain-containing protein</fullName>
    </recommendedName>
</protein>
<organism evidence="2 3">
    <name type="scientific">Trifolium medium</name>
    <dbReference type="NCBI Taxonomy" id="97028"/>
    <lineage>
        <taxon>Eukaryota</taxon>
        <taxon>Viridiplantae</taxon>
        <taxon>Streptophyta</taxon>
        <taxon>Embryophyta</taxon>
        <taxon>Tracheophyta</taxon>
        <taxon>Spermatophyta</taxon>
        <taxon>Magnoliopsida</taxon>
        <taxon>eudicotyledons</taxon>
        <taxon>Gunneridae</taxon>
        <taxon>Pentapetalae</taxon>
        <taxon>rosids</taxon>
        <taxon>fabids</taxon>
        <taxon>Fabales</taxon>
        <taxon>Fabaceae</taxon>
        <taxon>Papilionoideae</taxon>
        <taxon>50 kb inversion clade</taxon>
        <taxon>NPAAA clade</taxon>
        <taxon>Hologalegina</taxon>
        <taxon>IRL clade</taxon>
        <taxon>Trifolieae</taxon>
        <taxon>Trifolium</taxon>
    </lineage>
</organism>
<comment type="caution">
    <text evidence="2">The sequence shown here is derived from an EMBL/GenBank/DDBJ whole genome shotgun (WGS) entry which is preliminary data.</text>
</comment>
<evidence type="ECO:0000313" key="3">
    <source>
        <dbReference type="Proteomes" id="UP000265520"/>
    </source>
</evidence>
<accession>A0A392QAI9</accession>
<sequence length="80" mass="9309">YIRIRVMLDMKRSLKKTKRLKKPEGGTQEVIFKYERLWMFCYYCGLLGHTDETCDMLYSMELDDGNQKMGTGGEGGDKEA</sequence>
<dbReference type="AlphaFoldDB" id="A0A392QAI9"/>
<keyword evidence="3" id="KW-1185">Reference proteome</keyword>
<evidence type="ECO:0000313" key="2">
    <source>
        <dbReference type="EMBL" id="MCI20889.1"/>
    </source>
</evidence>
<feature type="non-terminal residue" evidence="2">
    <location>
        <position position="1"/>
    </location>
</feature>
<name>A0A392QAI9_9FABA</name>
<dbReference type="EMBL" id="LXQA010122202">
    <property type="protein sequence ID" value="MCI20889.1"/>
    <property type="molecule type" value="Genomic_DNA"/>
</dbReference>
<feature type="domain" description="Zinc knuckle CX2CX4HX4C" evidence="1">
    <location>
        <begin position="8"/>
        <end position="55"/>
    </location>
</feature>
<proteinExistence type="predicted"/>
<dbReference type="Pfam" id="PF14392">
    <property type="entry name" value="zf-CCHC_4"/>
    <property type="match status" value="1"/>
</dbReference>